<dbReference type="Gene3D" id="3.40.50.300">
    <property type="entry name" value="P-loop containing nucleotide triphosphate hydrolases"/>
    <property type="match status" value="1"/>
</dbReference>
<dbReference type="PANTHER" id="PTHR42711:SF5">
    <property type="entry name" value="ABC TRANSPORTER ATP-BINDING PROTEIN NATA"/>
    <property type="match status" value="1"/>
</dbReference>
<dbReference type="Pfam" id="PF00005">
    <property type="entry name" value="ABC_tran"/>
    <property type="match status" value="1"/>
</dbReference>
<protein>
    <submittedName>
        <fullName evidence="7">ATP-binding cassette domain-containing protein</fullName>
    </submittedName>
</protein>
<dbReference type="InterPro" id="IPR003439">
    <property type="entry name" value="ABC_transporter-like_ATP-bd"/>
</dbReference>
<evidence type="ECO:0000256" key="2">
    <source>
        <dbReference type="ARBA" id="ARBA00022448"/>
    </source>
</evidence>
<reference evidence="7 8" key="1">
    <citation type="journal article" date="2023" name="ISME J.">
        <title>Thermophilic Dehalococcoidia with unusual traits shed light on an unexpected past.</title>
        <authorList>
            <person name="Palmer M."/>
            <person name="Covington J.K."/>
            <person name="Zhou E.M."/>
            <person name="Thomas S.C."/>
            <person name="Habib N."/>
            <person name="Seymour C.O."/>
            <person name="Lai D."/>
            <person name="Johnston J."/>
            <person name="Hashimi A."/>
            <person name="Jiao J.Y."/>
            <person name="Muok A.R."/>
            <person name="Liu L."/>
            <person name="Xian W.D."/>
            <person name="Zhi X.Y."/>
            <person name="Li M.M."/>
            <person name="Silva L.P."/>
            <person name="Bowen B.P."/>
            <person name="Louie K."/>
            <person name="Briegel A."/>
            <person name="Pett-Ridge J."/>
            <person name="Weber P.K."/>
            <person name="Tocheva E.I."/>
            <person name="Woyke T."/>
            <person name="Northen T.R."/>
            <person name="Mayali X."/>
            <person name="Li W.J."/>
            <person name="Hedlund B.P."/>
        </authorList>
    </citation>
    <scope>NUCLEOTIDE SEQUENCE [LARGE SCALE GENOMIC DNA]</scope>
    <source>
        <strain evidence="7 8">YIM 72310</strain>
    </source>
</reference>
<feature type="domain" description="ABC transporter" evidence="6">
    <location>
        <begin position="4"/>
        <end position="236"/>
    </location>
</feature>
<dbReference type="InterPro" id="IPR005894">
    <property type="entry name" value="DrrA"/>
</dbReference>
<evidence type="ECO:0000256" key="5">
    <source>
        <dbReference type="ARBA" id="ARBA00049985"/>
    </source>
</evidence>
<dbReference type="InterPro" id="IPR025302">
    <property type="entry name" value="DrrA1/2-like_C"/>
</dbReference>
<dbReference type="InterPro" id="IPR050763">
    <property type="entry name" value="ABC_transporter_ATP-binding"/>
</dbReference>
<dbReference type="SMART" id="SM00382">
    <property type="entry name" value="AAA"/>
    <property type="match status" value="1"/>
</dbReference>
<evidence type="ECO:0000256" key="1">
    <source>
        <dbReference type="ARBA" id="ARBA00004413"/>
    </source>
</evidence>
<keyword evidence="4 7" id="KW-0067">ATP-binding</keyword>
<evidence type="ECO:0000256" key="4">
    <source>
        <dbReference type="ARBA" id="ARBA00022840"/>
    </source>
</evidence>
<dbReference type="InterPro" id="IPR027417">
    <property type="entry name" value="P-loop_NTPase"/>
</dbReference>
<dbReference type="NCBIfam" id="TIGR01188">
    <property type="entry name" value="drrA"/>
    <property type="match status" value="1"/>
</dbReference>
<dbReference type="PANTHER" id="PTHR42711">
    <property type="entry name" value="ABC TRANSPORTER ATP-BINDING PROTEIN"/>
    <property type="match status" value="1"/>
</dbReference>
<evidence type="ECO:0000313" key="8">
    <source>
        <dbReference type="Proteomes" id="UP001212803"/>
    </source>
</evidence>
<organism evidence="7 8">
    <name type="scientific">Tepidiforma flava</name>
    <dbReference type="NCBI Taxonomy" id="3004094"/>
    <lineage>
        <taxon>Bacteria</taxon>
        <taxon>Bacillati</taxon>
        <taxon>Chloroflexota</taxon>
        <taxon>Tepidiformia</taxon>
        <taxon>Tepidiformales</taxon>
        <taxon>Tepidiformaceae</taxon>
        <taxon>Tepidiforma</taxon>
    </lineage>
</organism>
<dbReference type="Pfam" id="PF13732">
    <property type="entry name" value="DrrA1-3_C"/>
    <property type="match status" value="1"/>
</dbReference>
<keyword evidence="2" id="KW-0813">Transport</keyword>
<dbReference type="PROSITE" id="PS00211">
    <property type="entry name" value="ABC_TRANSPORTER_1"/>
    <property type="match status" value="1"/>
</dbReference>
<dbReference type="GO" id="GO:0005524">
    <property type="term" value="F:ATP binding"/>
    <property type="evidence" value="ECO:0007669"/>
    <property type="project" value="UniProtKB-KW"/>
</dbReference>
<gene>
    <name evidence="7" type="ORF">O0235_03350</name>
</gene>
<keyword evidence="8" id="KW-1185">Reference proteome</keyword>
<keyword evidence="3" id="KW-0547">Nucleotide-binding</keyword>
<dbReference type="EMBL" id="CP115149">
    <property type="protein sequence ID" value="WBL36604.1"/>
    <property type="molecule type" value="Genomic_DNA"/>
</dbReference>
<proteinExistence type="inferred from homology"/>
<sequence length="329" mass="34865">MLAIEATGLTKHFGPEIRAVDGIDLRVEAGQIFGFLGQNGSGKTTTVRMLTTLLRPTAGTARVAGVDVLANPAEVRRRVGVALQEVGLDELQTGRELLTLQGRLFGLPAKEAREVAARLLEVVTLTEAADRPIRGYSGGMKRRLDLACALVHGPEIVFLDEPTTGLDPVTRDAVWQYVLELNRERGVTFFLTTQYLEEADRLADTVAIMDRGRIVAEGSPAELKATIGTDVVTLTFGSEADAGRAAAALNLFEGVQRVLTAGSEVAVYLPNGAAAVAAIVRLLDEAGAPARTLVLKQPTLDDVFLRATGHHLDDGSPRAAEAAAPGGTR</sequence>
<accession>A0ABY7M978</accession>
<comment type="subcellular location">
    <subcellularLocation>
        <location evidence="1">Cell membrane</location>
        <topology evidence="1">Peripheral membrane protein</topology>
        <orientation evidence="1">Cytoplasmic side</orientation>
    </subcellularLocation>
</comment>
<evidence type="ECO:0000259" key="6">
    <source>
        <dbReference type="PROSITE" id="PS50893"/>
    </source>
</evidence>
<evidence type="ECO:0000313" key="7">
    <source>
        <dbReference type="EMBL" id="WBL36604.1"/>
    </source>
</evidence>
<dbReference type="Proteomes" id="UP001212803">
    <property type="component" value="Chromosome"/>
</dbReference>
<dbReference type="SUPFAM" id="SSF52540">
    <property type="entry name" value="P-loop containing nucleoside triphosphate hydrolases"/>
    <property type="match status" value="1"/>
</dbReference>
<dbReference type="RefSeq" id="WP_270057126.1">
    <property type="nucleotide sequence ID" value="NZ_CP115149.1"/>
</dbReference>
<comment type="similarity">
    <text evidence="5">Belongs to the ABC transporter superfamily. Drug exporter-1 (DrugE1) (TC 3.A.1.105) family.</text>
</comment>
<name>A0ABY7M978_9CHLR</name>
<dbReference type="PROSITE" id="PS50893">
    <property type="entry name" value="ABC_TRANSPORTER_2"/>
    <property type="match status" value="1"/>
</dbReference>
<dbReference type="InterPro" id="IPR003593">
    <property type="entry name" value="AAA+_ATPase"/>
</dbReference>
<dbReference type="InterPro" id="IPR017871">
    <property type="entry name" value="ABC_transporter-like_CS"/>
</dbReference>
<evidence type="ECO:0000256" key="3">
    <source>
        <dbReference type="ARBA" id="ARBA00022741"/>
    </source>
</evidence>